<sequence>MNDGELKLLGTLGYKFSKWVDYGSYLGNSFTHTKTTPFNSDSEYLKRVTTYVILKKQGYFNRIKVDYGNPEVAYRESLYNPKRILKVEDFIAIMF</sequence>
<dbReference type="AlphaFoldDB" id="A0A516GLZ9"/>
<evidence type="ECO:0000313" key="1">
    <source>
        <dbReference type="EMBL" id="QDO92505.1"/>
    </source>
</evidence>
<gene>
    <name evidence="1" type="ORF">FNB79_00375</name>
</gene>
<dbReference type="OrthoDB" id="6997690at2"/>
<protein>
    <submittedName>
        <fullName evidence="1">Uncharacterized protein</fullName>
    </submittedName>
</protein>
<proteinExistence type="predicted"/>
<reference evidence="1 2" key="1">
    <citation type="submission" date="2019-07" db="EMBL/GenBank/DDBJ databases">
        <title>Genome sequencing for Formosa sp. PS13.</title>
        <authorList>
            <person name="Park S.-J."/>
        </authorList>
    </citation>
    <scope>NUCLEOTIDE SEQUENCE [LARGE SCALE GENOMIC DNA]</scope>
    <source>
        <strain evidence="1 2">PS13</strain>
    </source>
</reference>
<dbReference type="Proteomes" id="UP000319209">
    <property type="component" value="Chromosome"/>
</dbReference>
<evidence type="ECO:0000313" key="2">
    <source>
        <dbReference type="Proteomes" id="UP000319209"/>
    </source>
</evidence>
<dbReference type="KEGG" id="fop:FNB79_00375"/>
<dbReference type="RefSeq" id="WP_143379417.1">
    <property type="nucleotide sequence ID" value="NZ_CP041637.1"/>
</dbReference>
<dbReference type="EMBL" id="CP041637">
    <property type="protein sequence ID" value="QDO92505.1"/>
    <property type="molecule type" value="Genomic_DNA"/>
</dbReference>
<name>A0A516GLZ9_9FLAO</name>
<organism evidence="1 2">
    <name type="scientific">Formosa sediminum</name>
    <dbReference type="NCBI Taxonomy" id="2594004"/>
    <lineage>
        <taxon>Bacteria</taxon>
        <taxon>Pseudomonadati</taxon>
        <taxon>Bacteroidota</taxon>
        <taxon>Flavobacteriia</taxon>
        <taxon>Flavobacteriales</taxon>
        <taxon>Flavobacteriaceae</taxon>
        <taxon>Formosa</taxon>
    </lineage>
</organism>
<accession>A0A516GLZ9</accession>
<keyword evidence="2" id="KW-1185">Reference proteome</keyword>